<proteinExistence type="predicted"/>
<sequence length="144" mass="15029">VVLCFASHAWAPDDECRCCAEMGPPKQYLASDVVDALRVLWAAGGQVDAGAVSFAGLARAVGRAAGRRLASAANLPASEAGPRGVRREDAVRAGGGWRSSVSVPCRVGGLARVQGVSVHVARLPNYLKGRNFRARGDAGKDYLQ</sequence>
<keyword evidence="2" id="KW-1185">Reference proteome</keyword>
<comment type="caution">
    <text evidence="1">The sequence shown here is derived from an EMBL/GenBank/DDBJ whole genome shotgun (WGS) entry which is preliminary data.</text>
</comment>
<name>A0ABN9SPR6_9DINO</name>
<feature type="non-terminal residue" evidence="1">
    <location>
        <position position="1"/>
    </location>
</feature>
<accession>A0ABN9SPR6</accession>
<protein>
    <submittedName>
        <fullName evidence="1">Uncharacterized protein</fullName>
    </submittedName>
</protein>
<reference evidence="1" key="1">
    <citation type="submission" date="2023-10" db="EMBL/GenBank/DDBJ databases">
        <authorList>
            <person name="Chen Y."/>
            <person name="Shah S."/>
            <person name="Dougan E. K."/>
            <person name="Thang M."/>
            <person name="Chan C."/>
        </authorList>
    </citation>
    <scope>NUCLEOTIDE SEQUENCE [LARGE SCALE GENOMIC DNA]</scope>
</reference>
<gene>
    <name evidence="1" type="ORF">PCOR1329_LOCUS31435</name>
</gene>
<dbReference type="EMBL" id="CAUYUJ010012395">
    <property type="protein sequence ID" value="CAK0833866.1"/>
    <property type="molecule type" value="Genomic_DNA"/>
</dbReference>
<dbReference type="Proteomes" id="UP001189429">
    <property type="component" value="Unassembled WGS sequence"/>
</dbReference>
<feature type="non-terminal residue" evidence="1">
    <location>
        <position position="144"/>
    </location>
</feature>
<organism evidence="1 2">
    <name type="scientific">Prorocentrum cordatum</name>
    <dbReference type="NCBI Taxonomy" id="2364126"/>
    <lineage>
        <taxon>Eukaryota</taxon>
        <taxon>Sar</taxon>
        <taxon>Alveolata</taxon>
        <taxon>Dinophyceae</taxon>
        <taxon>Prorocentrales</taxon>
        <taxon>Prorocentraceae</taxon>
        <taxon>Prorocentrum</taxon>
    </lineage>
</organism>
<evidence type="ECO:0000313" key="2">
    <source>
        <dbReference type="Proteomes" id="UP001189429"/>
    </source>
</evidence>
<evidence type="ECO:0000313" key="1">
    <source>
        <dbReference type="EMBL" id="CAK0833866.1"/>
    </source>
</evidence>